<organism evidence="3 4">
    <name type="scientific">Clostridium tertium</name>
    <dbReference type="NCBI Taxonomy" id="1559"/>
    <lineage>
        <taxon>Bacteria</taxon>
        <taxon>Bacillati</taxon>
        <taxon>Bacillota</taxon>
        <taxon>Clostridia</taxon>
        <taxon>Eubacteriales</taxon>
        <taxon>Clostridiaceae</taxon>
        <taxon>Clostridium</taxon>
    </lineage>
</organism>
<comment type="similarity">
    <text evidence="1">To bacterial alkanal monooxygenase alpha and beta chains.</text>
</comment>
<dbReference type="GO" id="GO:0005829">
    <property type="term" value="C:cytosol"/>
    <property type="evidence" value="ECO:0007669"/>
    <property type="project" value="TreeGrafter"/>
</dbReference>
<sequence length="334" mass="36895">MKIKLSALDQSPIGENSNAKEALKNTITLAKELEKLGYHRFWVSEHHDTKSLAGSSPEILISSIAAQTQKIRVGSGGVMLPHYSPYKVAENFKLLEALYPNRIDLGLGRAPGGMPLVSRAMQQGKNIYSDDYADKVLDLVGYIYDIMPENHAFKDLKATPIIDTVPEIHILGSSGGSAGLAAQIGASYAYAQFITGGMGVSSVNWYRDNFKNSIISSAPNTIICSFAICAETEEEVNRQASIMDLALVLVETGRTQGIPSLDTALSYKYSDTEMQIVKRNRKRMLIGTPDKIKEQILNMSEIYKTDEFMLINLNTDLNSKINSYKLIIEAFKEK</sequence>
<dbReference type="PANTHER" id="PTHR30137:SF19">
    <property type="entry name" value="LUCIFERASE-LIKE MONOOXYGENASE"/>
    <property type="match status" value="1"/>
</dbReference>
<dbReference type="InterPro" id="IPR036661">
    <property type="entry name" value="Luciferase-like_sf"/>
</dbReference>
<dbReference type="NCBIfam" id="TIGR03558">
    <property type="entry name" value="oxido_grp_1"/>
    <property type="match status" value="1"/>
</dbReference>
<dbReference type="EMBL" id="JAMRYU010000019">
    <property type="protein sequence ID" value="MDC4241754.1"/>
    <property type="molecule type" value="Genomic_DNA"/>
</dbReference>
<dbReference type="PANTHER" id="PTHR30137">
    <property type="entry name" value="LUCIFERASE-LIKE MONOOXYGENASE"/>
    <property type="match status" value="1"/>
</dbReference>
<dbReference type="InterPro" id="IPR050766">
    <property type="entry name" value="Bact_Lucif_Oxidored"/>
</dbReference>
<dbReference type="AlphaFoldDB" id="A0A9X3XPF5"/>
<evidence type="ECO:0000256" key="1">
    <source>
        <dbReference type="ARBA" id="ARBA00007789"/>
    </source>
</evidence>
<dbReference type="FunFam" id="3.20.20.30:FF:000002">
    <property type="entry name" value="LLM class flavin-dependent oxidoreductase"/>
    <property type="match status" value="1"/>
</dbReference>
<dbReference type="Proteomes" id="UP001141183">
    <property type="component" value="Unassembled WGS sequence"/>
</dbReference>
<evidence type="ECO:0000313" key="3">
    <source>
        <dbReference type="EMBL" id="MDC4241754.1"/>
    </source>
</evidence>
<keyword evidence="4" id="KW-1185">Reference proteome</keyword>
<feature type="domain" description="Luciferase-like" evidence="2">
    <location>
        <begin position="12"/>
        <end position="301"/>
    </location>
</feature>
<gene>
    <name evidence="3" type="ORF">NE398_16580</name>
</gene>
<dbReference type="SUPFAM" id="SSF51679">
    <property type="entry name" value="Bacterial luciferase-like"/>
    <property type="match status" value="1"/>
</dbReference>
<name>A0A9X3XPF5_9CLOT</name>
<evidence type="ECO:0000313" key="4">
    <source>
        <dbReference type="Proteomes" id="UP001141183"/>
    </source>
</evidence>
<dbReference type="Gene3D" id="3.20.20.30">
    <property type="entry name" value="Luciferase-like domain"/>
    <property type="match status" value="1"/>
</dbReference>
<accession>A0A9X3XPF5</accession>
<evidence type="ECO:0000259" key="2">
    <source>
        <dbReference type="Pfam" id="PF00296"/>
    </source>
</evidence>
<protein>
    <submittedName>
        <fullName evidence="3">LLM class flavin-dependent oxidoreductase</fullName>
    </submittedName>
</protein>
<dbReference type="InterPro" id="IPR011251">
    <property type="entry name" value="Luciferase-like_dom"/>
</dbReference>
<reference evidence="3" key="1">
    <citation type="submission" date="2022-05" db="EMBL/GenBank/DDBJ databases">
        <title>Draft genome sequence of Clostridium tertium strain CP3 isolated from Peru.</title>
        <authorList>
            <person name="Hurtado R."/>
            <person name="Lima L."/>
            <person name="Sousa T."/>
            <person name="Jaiswal A.K."/>
            <person name="Tiwari S."/>
            <person name="Maturrano L."/>
            <person name="Brenig B."/>
            <person name="Azevedo V."/>
        </authorList>
    </citation>
    <scope>NUCLEOTIDE SEQUENCE</scope>
    <source>
        <strain evidence="3">CP3</strain>
    </source>
</reference>
<proteinExistence type="predicted"/>
<dbReference type="GO" id="GO:0016705">
    <property type="term" value="F:oxidoreductase activity, acting on paired donors, with incorporation or reduction of molecular oxygen"/>
    <property type="evidence" value="ECO:0007669"/>
    <property type="project" value="InterPro"/>
</dbReference>
<dbReference type="InterPro" id="IPR019949">
    <property type="entry name" value="CmoO-like"/>
</dbReference>
<dbReference type="RefSeq" id="WP_272470605.1">
    <property type="nucleotide sequence ID" value="NZ_JAMRYU010000019.1"/>
</dbReference>
<comment type="caution">
    <text evidence="3">The sequence shown here is derived from an EMBL/GenBank/DDBJ whole genome shotgun (WGS) entry which is preliminary data.</text>
</comment>
<dbReference type="Pfam" id="PF00296">
    <property type="entry name" value="Bac_luciferase"/>
    <property type="match status" value="1"/>
</dbReference>